<keyword evidence="3" id="KW-1185">Reference proteome</keyword>
<feature type="compositionally biased region" description="Low complexity" evidence="1">
    <location>
        <begin position="106"/>
        <end position="120"/>
    </location>
</feature>
<dbReference type="EMBL" id="VSRR010002489">
    <property type="protein sequence ID" value="MPC31706.1"/>
    <property type="molecule type" value="Genomic_DNA"/>
</dbReference>
<evidence type="ECO:0000313" key="2">
    <source>
        <dbReference type="EMBL" id="MPC31706.1"/>
    </source>
</evidence>
<feature type="compositionally biased region" description="Basic and acidic residues" evidence="1">
    <location>
        <begin position="72"/>
        <end position="81"/>
    </location>
</feature>
<dbReference type="Proteomes" id="UP000324222">
    <property type="component" value="Unassembled WGS sequence"/>
</dbReference>
<dbReference type="OrthoDB" id="10258914at2759"/>
<feature type="compositionally biased region" description="Pro residues" evidence="1">
    <location>
        <begin position="84"/>
        <end position="94"/>
    </location>
</feature>
<feature type="compositionally biased region" description="Polar residues" evidence="1">
    <location>
        <begin position="26"/>
        <end position="36"/>
    </location>
</feature>
<reference evidence="2 3" key="1">
    <citation type="submission" date="2019-05" db="EMBL/GenBank/DDBJ databases">
        <title>Another draft genome of Portunus trituberculatus and its Hox gene families provides insights of decapod evolution.</title>
        <authorList>
            <person name="Jeong J.-H."/>
            <person name="Song I."/>
            <person name="Kim S."/>
            <person name="Choi T."/>
            <person name="Kim D."/>
            <person name="Ryu S."/>
            <person name="Kim W."/>
        </authorList>
    </citation>
    <scope>NUCLEOTIDE SEQUENCE [LARGE SCALE GENOMIC DNA]</scope>
    <source>
        <tissue evidence="2">Muscle</tissue>
    </source>
</reference>
<evidence type="ECO:0000313" key="3">
    <source>
        <dbReference type="Proteomes" id="UP000324222"/>
    </source>
</evidence>
<proteinExistence type="predicted"/>
<name>A0A5B7EET7_PORTR</name>
<comment type="caution">
    <text evidence="2">The sequence shown here is derived from an EMBL/GenBank/DDBJ whole genome shotgun (WGS) entry which is preliminary data.</text>
</comment>
<dbReference type="AlphaFoldDB" id="A0A5B7EET7"/>
<gene>
    <name evidence="2" type="ORF">E2C01_025004</name>
</gene>
<sequence>MLIDPEVEGQPEVLGGGGEQGQEQLVTPSSPNNNNIDPAILKAMSPHNADQLQGVDVPRPEPPDSGVGSLESPKHAAKEQEGPPTAPTPRPGPQPLRALEPFKEGTNMTTEPVMPETETPGNQSKLVWFSLSVLCMCVMTFDNL</sequence>
<accession>A0A5B7EET7</accession>
<protein>
    <submittedName>
        <fullName evidence="2">Uncharacterized protein</fullName>
    </submittedName>
</protein>
<evidence type="ECO:0000256" key="1">
    <source>
        <dbReference type="SAM" id="MobiDB-lite"/>
    </source>
</evidence>
<organism evidence="2 3">
    <name type="scientific">Portunus trituberculatus</name>
    <name type="common">Swimming crab</name>
    <name type="synonym">Neptunus trituberculatus</name>
    <dbReference type="NCBI Taxonomy" id="210409"/>
    <lineage>
        <taxon>Eukaryota</taxon>
        <taxon>Metazoa</taxon>
        <taxon>Ecdysozoa</taxon>
        <taxon>Arthropoda</taxon>
        <taxon>Crustacea</taxon>
        <taxon>Multicrustacea</taxon>
        <taxon>Malacostraca</taxon>
        <taxon>Eumalacostraca</taxon>
        <taxon>Eucarida</taxon>
        <taxon>Decapoda</taxon>
        <taxon>Pleocyemata</taxon>
        <taxon>Brachyura</taxon>
        <taxon>Eubrachyura</taxon>
        <taxon>Portunoidea</taxon>
        <taxon>Portunidae</taxon>
        <taxon>Portuninae</taxon>
        <taxon>Portunus</taxon>
    </lineage>
</organism>
<feature type="region of interest" description="Disordered" evidence="1">
    <location>
        <begin position="1"/>
        <end position="121"/>
    </location>
</feature>